<accession>A0ACC0X215</accession>
<sequence>MISNETGQILITNIVCNMLRTVMDTTPEDLVAVVYLVANKIAPAHVGLILEFSSNVKHFVAKELDIDILVFNSTFQFIFSTAIDGKIKAWPYDNMGSRVDYDAPGLWCTTMLYSADGSSSAVVTSISPVISKVECVDKSSPVRPTPIINGVESIATGIEKPRNLEEVSDEAKPWELTEIVNLVQCRAVTMPEGTDSACKAARLLYTNSGVGILALGSNGVQKLWKWGRSEQNPGGKATASVVPQHWHPSNGLLMANDVPENSEEAVPCIALSKNDSYVMSACGGKVSLFNMMNS</sequence>
<reference evidence="2" key="1">
    <citation type="journal article" date="2023" name="G3 (Bethesda)">
        <title>Genome assembly and association tests identify interacting loci associated with vigor, precocity, and sex in interspecific pistachio rootstocks.</title>
        <authorList>
            <person name="Palmer W."/>
            <person name="Jacygrad E."/>
            <person name="Sagayaradj S."/>
            <person name="Cavanaugh K."/>
            <person name="Han R."/>
            <person name="Bertier L."/>
            <person name="Beede B."/>
            <person name="Kafkas S."/>
            <person name="Golino D."/>
            <person name="Preece J."/>
            <person name="Michelmore R."/>
        </authorList>
    </citation>
    <scope>NUCLEOTIDE SEQUENCE [LARGE SCALE GENOMIC DNA]</scope>
</reference>
<gene>
    <name evidence="1" type="ORF">Pint_32974</name>
</gene>
<evidence type="ECO:0000313" key="1">
    <source>
        <dbReference type="EMBL" id="KAJ0009678.1"/>
    </source>
</evidence>
<dbReference type="Proteomes" id="UP001163603">
    <property type="component" value="Chromosome 14"/>
</dbReference>
<proteinExistence type="predicted"/>
<protein>
    <submittedName>
        <fullName evidence="1">Uncharacterized protein</fullName>
    </submittedName>
</protein>
<name>A0ACC0X215_9ROSI</name>
<comment type="caution">
    <text evidence="1">The sequence shown here is derived from an EMBL/GenBank/DDBJ whole genome shotgun (WGS) entry which is preliminary data.</text>
</comment>
<dbReference type="EMBL" id="CM047749">
    <property type="protein sequence ID" value="KAJ0009678.1"/>
    <property type="molecule type" value="Genomic_DNA"/>
</dbReference>
<organism evidence="1 2">
    <name type="scientific">Pistacia integerrima</name>
    <dbReference type="NCBI Taxonomy" id="434235"/>
    <lineage>
        <taxon>Eukaryota</taxon>
        <taxon>Viridiplantae</taxon>
        <taxon>Streptophyta</taxon>
        <taxon>Embryophyta</taxon>
        <taxon>Tracheophyta</taxon>
        <taxon>Spermatophyta</taxon>
        <taxon>Magnoliopsida</taxon>
        <taxon>eudicotyledons</taxon>
        <taxon>Gunneridae</taxon>
        <taxon>Pentapetalae</taxon>
        <taxon>rosids</taxon>
        <taxon>malvids</taxon>
        <taxon>Sapindales</taxon>
        <taxon>Anacardiaceae</taxon>
        <taxon>Pistacia</taxon>
    </lineage>
</organism>
<keyword evidence="2" id="KW-1185">Reference proteome</keyword>
<evidence type="ECO:0000313" key="2">
    <source>
        <dbReference type="Proteomes" id="UP001163603"/>
    </source>
</evidence>